<evidence type="ECO:0000313" key="8">
    <source>
        <dbReference type="Proteomes" id="UP000185544"/>
    </source>
</evidence>
<dbReference type="Pfam" id="PF04932">
    <property type="entry name" value="Wzy_C"/>
    <property type="match status" value="1"/>
</dbReference>
<evidence type="ECO:0000313" key="7">
    <source>
        <dbReference type="EMBL" id="APR99602.1"/>
    </source>
</evidence>
<keyword evidence="3 5" id="KW-1133">Transmembrane helix</keyword>
<dbReference type="PANTHER" id="PTHR37422">
    <property type="entry name" value="TEICHURONIC ACID BIOSYNTHESIS PROTEIN TUAE"/>
    <property type="match status" value="1"/>
</dbReference>
<evidence type="ECO:0000259" key="6">
    <source>
        <dbReference type="Pfam" id="PF04932"/>
    </source>
</evidence>
<keyword evidence="2 5" id="KW-0812">Transmembrane</keyword>
<feature type="transmembrane region" description="Helical" evidence="5">
    <location>
        <begin position="37"/>
        <end position="56"/>
    </location>
</feature>
<dbReference type="EMBL" id="CP016908">
    <property type="protein sequence ID" value="APR99602.1"/>
    <property type="molecule type" value="Genomic_DNA"/>
</dbReference>
<feature type="transmembrane region" description="Helical" evidence="5">
    <location>
        <begin position="273"/>
        <end position="291"/>
    </location>
</feature>
<dbReference type="InterPro" id="IPR007016">
    <property type="entry name" value="O-antigen_ligase-rel_domated"/>
</dbReference>
<accession>A0A1L6MVP7</accession>
<evidence type="ECO:0000256" key="3">
    <source>
        <dbReference type="ARBA" id="ARBA00022989"/>
    </source>
</evidence>
<dbReference type="PANTHER" id="PTHR37422:SF13">
    <property type="entry name" value="LIPOPOLYSACCHARIDE BIOSYNTHESIS PROTEIN PA4999-RELATED"/>
    <property type="match status" value="1"/>
</dbReference>
<dbReference type="Proteomes" id="UP000185544">
    <property type="component" value="Chromosome"/>
</dbReference>
<feature type="transmembrane region" description="Helical" evidence="5">
    <location>
        <begin position="154"/>
        <end position="173"/>
    </location>
</feature>
<dbReference type="AlphaFoldDB" id="A0A1L6MVP7"/>
<feature type="transmembrane region" description="Helical" evidence="5">
    <location>
        <begin position="441"/>
        <end position="463"/>
    </location>
</feature>
<dbReference type="InterPro" id="IPR011990">
    <property type="entry name" value="TPR-like_helical_dom_sf"/>
</dbReference>
<feature type="transmembrane region" description="Helical" evidence="5">
    <location>
        <begin position="411"/>
        <end position="429"/>
    </location>
</feature>
<feature type="domain" description="O-antigen ligase-related" evidence="6">
    <location>
        <begin position="234"/>
        <end position="369"/>
    </location>
</feature>
<evidence type="ECO:0000256" key="4">
    <source>
        <dbReference type="ARBA" id="ARBA00023136"/>
    </source>
</evidence>
<evidence type="ECO:0000256" key="5">
    <source>
        <dbReference type="SAM" id="Phobius"/>
    </source>
</evidence>
<reference evidence="7 8" key="1">
    <citation type="submission" date="2016-08" db="EMBL/GenBank/DDBJ databases">
        <title>Identification and validation of antigenic proteins from Pajaroellobacter abortibovis using de-novo genome sequence assembly and reverse vaccinology.</title>
        <authorList>
            <person name="Welly B.T."/>
            <person name="Miller M.R."/>
            <person name="Stott J.L."/>
            <person name="Blanchard M.T."/>
            <person name="Islas-Trejo A.D."/>
            <person name="O'Rourke S.M."/>
            <person name="Young A.E."/>
            <person name="Medrano J.F."/>
            <person name="Van Eenennaam A.L."/>
        </authorList>
    </citation>
    <scope>NUCLEOTIDE SEQUENCE [LARGE SCALE GENOMIC DNA]</scope>
    <source>
        <strain evidence="7 8">BTF92-0548A/99-0131</strain>
    </source>
</reference>
<evidence type="ECO:0000256" key="2">
    <source>
        <dbReference type="ARBA" id="ARBA00022692"/>
    </source>
</evidence>
<proteinExistence type="predicted"/>
<keyword evidence="8" id="KW-1185">Reference proteome</keyword>
<keyword evidence="4 5" id="KW-0472">Membrane</keyword>
<dbReference type="KEGG" id="pabo:BCY86_02090"/>
<feature type="transmembrane region" description="Helical" evidence="5">
    <location>
        <begin position="245"/>
        <end position="261"/>
    </location>
</feature>
<feature type="transmembrane region" description="Helical" evidence="5">
    <location>
        <begin position="63"/>
        <end position="84"/>
    </location>
</feature>
<evidence type="ECO:0000256" key="1">
    <source>
        <dbReference type="ARBA" id="ARBA00004141"/>
    </source>
</evidence>
<dbReference type="STRING" id="1882918.BCY86_02090"/>
<sequence>MPLFFLQNRKPLHWLLTILIIGSSLAIGSLHTLTLCFFSLLAIGILFFASWNHPFFLNQRGKIIVTVSLGLTVFTCIQIIPLPISWIHFLAPINARIWENSLTPLHEAGPLVSPLSLSPYETRVQALRGFIYLTTFLICFQLGQHKKDQKILQWILILSVACIILCSLVHAWIGTDKVFGIYQPRAGSVGRHTGPLLNSNHLAGYINIGICILFGRILQKEYLFVTIPLFFSFFSMQLWVASRGGILAMIAGLSCILVRSKKIPFLTKKRHRLWAIGLLLTITSFSLGVLASQEEAWSELIDSDISKLTLTLYAIKATSLFPFFGMGRGAFETVFPFHLPVHPSISFTHPENWIAQWATEWGWLVSILAILLFTYALYPVRTSKNSLETLGPWGALLTTALHNLVDFNMEVPAIGIALSTCMGCVVGTLDKDQINQTVPRLFYHRIKMGAVCVMGLGLLRLAYQTIGKDLFWDRQHAYEIILHTPFDQATFHSFMRSAMLRHPADPYLPSLGAIRASFTHDESPLPWANRTLERQPHHGQIHAIIARELEKRNRRQSRFEYRLALSQDSSISPLVLQRVPLLIASYQDALEMIPAVSTVHFPFLLQLTDKLQAYLPSTASQLDYLIPEYDSHIAQIFTKKIQNILFDLRHPSLSPWCKEQQSCIQQALALVKKLQQLESYTCHGLILETEVKIIAHEGASAIESLLRLAAQQKDSLICLTEAAHIAEREQEQELLLKSLSTIMTISCALTSDSLYSRQNAVLFVAAAYIKQNNSYQALATYRQGKECIPHNPTILSQLASLASALGLHHEALNAFLELEQLQPNESKWNTLIESEKAFLTTEILTH</sequence>
<protein>
    <recommendedName>
        <fullName evidence="6">O-antigen ligase-related domain-containing protein</fullName>
    </recommendedName>
</protein>
<gene>
    <name evidence="7" type="ORF">BCY86_02090</name>
</gene>
<dbReference type="InterPro" id="IPR051533">
    <property type="entry name" value="WaaL-like"/>
</dbReference>
<dbReference type="Gene3D" id="1.25.40.10">
    <property type="entry name" value="Tetratricopeptide repeat domain"/>
    <property type="match status" value="1"/>
</dbReference>
<feature type="transmembrane region" description="Helical" evidence="5">
    <location>
        <begin position="361"/>
        <end position="378"/>
    </location>
</feature>
<dbReference type="GO" id="GO:0016020">
    <property type="term" value="C:membrane"/>
    <property type="evidence" value="ECO:0007669"/>
    <property type="project" value="UniProtKB-SubCell"/>
</dbReference>
<feature type="transmembrane region" description="Helical" evidence="5">
    <location>
        <begin position="12"/>
        <end position="31"/>
    </location>
</feature>
<name>A0A1L6MVP7_9BACT</name>
<dbReference type="SUPFAM" id="SSF48452">
    <property type="entry name" value="TPR-like"/>
    <property type="match status" value="1"/>
</dbReference>
<comment type="subcellular location">
    <subcellularLocation>
        <location evidence="1">Membrane</location>
        <topology evidence="1">Multi-pass membrane protein</topology>
    </subcellularLocation>
</comment>
<feature type="transmembrane region" description="Helical" evidence="5">
    <location>
        <begin position="193"/>
        <end position="215"/>
    </location>
</feature>
<organism evidence="7 8">
    <name type="scientific">Pajaroellobacter abortibovis</name>
    <dbReference type="NCBI Taxonomy" id="1882918"/>
    <lineage>
        <taxon>Bacteria</taxon>
        <taxon>Pseudomonadati</taxon>
        <taxon>Myxococcota</taxon>
        <taxon>Polyangia</taxon>
        <taxon>Polyangiales</taxon>
        <taxon>Polyangiaceae</taxon>
    </lineage>
</organism>